<evidence type="ECO:0000256" key="2">
    <source>
        <dbReference type="ARBA" id="ARBA00005676"/>
    </source>
</evidence>
<evidence type="ECO:0000256" key="5">
    <source>
        <dbReference type="ARBA" id="ARBA00022801"/>
    </source>
</evidence>
<dbReference type="Gramene" id="Bra020557.1">
    <property type="protein sequence ID" value="Bra020557.1-P"/>
    <property type="gene ID" value="Bra020557"/>
</dbReference>
<evidence type="ECO:0000256" key="7">
    <source>
        <dbReference type="ARBA" id="ARBA00022912"/>
    </source>
</evidence>
<evidence type="ECO:0000313" key="16">
    <source>
        <dbReference type="Proteomes" id="UP000011750"/>
    </source>
</evidence>
<evidence type="ECO:0000256" key="10">
    <source>
        <dbReference type="ARBA" id="ARBA00048336"/>
    </source>
</evidence>
<dbReference type="STRING" id="51351.M4DVL3"/>
<feature type="compositionally biased region" description="Basic and acidic residues" evidence="13">
    <location>
        <begin position="237"/>
        <end position="251"/>
    </location>
</feature>
<feature type="domain" description="RTR1-type" evidence="14">
    <location>
        <begin position="33"/>
        <end position="119"/>
    </location>
</feature>
<feature type="compositionally biased region" description="Low complexity" evidence="13">
    <location>
        <begin position="313"/>
        <end position="323"/>
    </location>
</feature>
<dbReference type="InterPro" id="IPR038534">
    <property type="entry name" value="Rtr1/RPAP2_sf"/>
</dbReference>
<dbReference type="FunCoup" id="M4DVL3">
    <property type="interactions" value="2609"/>
</dbReference>
<accession>M4DVL3</accession>
<keyword evidence="5 12" id="KW-0378">Hydrolase</keyword>
<evidence type="ECO:0000256" key="3">
    <source>
        <dbReference type="ARBA" id="ARBA00022723"/>
    </source>
</evidence>
<feature type="compositionally biased region" description="Basic and acidic residues" evidence="13">
    <location>
        <begin position="190"/>
        <end position="209"/>
    </location>
</feature>
<dbReference type="SMR" id="M4DVL3"/>
<keyword evidence="7 12" id="KW-0904">Protein phosphatase</keyword>
<dbReference type="EC" id="3.1.3.16" evidence="12"/>
<evidence type="ECO:0000256" key="9">
    <source>
        <dbReference type="ARBA" id="ARBA00047761"/>
    </source>
</evidence>
<evidence type="ECO:0000256" key="1">
    <source>
        <dbReference type="ARBA" id="ARBA00004123"/>
    </source>
</evidence>
<dbReference type="PANTHER" id="PTHR14732:SF0">
    <property type="entry name" value="RNA POLYMERASE II SUBUNIT B1 CTD PHOSPHATASE RPAP2-RELATED"/>
    <property type="match status" value="1"/>
</dbReference>
<feature type="region of interest" description="Disordered" evidence="13">
    <location>
        <begin position="375"/>
        <end position="437"/>
    </location>
</feature>
<dbReference type="GO" id="GO:0005634">
    <property type="term" value="C:nucleus"/>
    <property type="evidence" value="ECO:0000318"/>
    <property type="project" value="GO_Central"/>
</dbReference>
<comment type="similarity">
    <text evidence="2 11 12">Belongs to the RPAP2 family.</text>
</comment>
<dbReference type="OMA" id="EPPFNEM"/>
<dbReference type="Proteomes" id="UP000011750">
    <property type="component" value="Chromosome A02"/>
</dbReference>
<dbReference type="InterPro" id="IPR039693">
    <property type="entry name" value="Rtr1/RPAP2"/>
</dbReference>
<feature type="compositionally biased region" description="Polar residues" evidence="13">
    <location>
        <begin position="375"/>
        <end position="386"/>
    </location>
</feature>
<evidence type="ECO:0000256" key="4">
    <source>
        <dbReference type="ARBA" id="ARBA00022771"/>
    </source>
</evidence>
<evidence type="ECO:0000313" key="15">
    <source>
        <dbReference type="EnsemblPlants" id="Bra020557.1-P"/>
    </source>
</evidence>
<dbReference type="GO" id="GO:0043175">
    <property type="term" value="F:RNA polymerase core enzyme binding"/>
    <property type="evidence" value="ECO:0007669"/>
    <property type="project" value="UniProtKB-UniRule"/>
</dbReference>
<comment type="catalytic activity">
    <reaction evidence="10 12">
        <text>O-phospho-L-threonyl-[protein] + H2O = L-threonyl-[protein] + phosphate</text>
        <dbReference type="Rhea" id="RHEA:47004"/>
        <dbReference type="Rhea" id="RHEA-COMP:11060"/>
        <dbReference type="Rhea" id="RHEA-COMP:11605"/>
        <dbReference type="ChEBI" id="CHEBI:15377"/>
        <dbReference type="ChEBI" id="CHEBI:30013"/>
        <dbReference type="ChEBI" id="CHEBI:43474"/>
        <dbReference type="ChEBI" id="CHEBI:61977"/>
        <dbReference type="EC" id="3.1.3.16"/>
    </reaction>
</comment>
<evidence type="ECO:0000256" key="6">
    <source>
        <dbReference type="ARBA" id="ARBA00022833"/>
    </source>
</evidence>
<dbReference type="Gene3D" id="1.25.40.820">
    <property type="match status" value="1"/>
</dbReference>
<feature type="region of interest" description="Disordered" evidence="13">
    <location>
        <begin position="190"/>
        <end position="216"/>
    </location>
</feature>
<keyword evidence="16" id="KW-1185">Reference proteome</keyword>
<dbReference type="InterPro" id="IPR007308">
    <property type="entry name" value="Rtr1/RPAP2_dom"/>
</dbReference>
<evidence type="ECO:0000256" key="11">
    <source>
        <dbReference type="PROSITE-ProRule" id="PRU00812"/>
    </source>
</evidence>
<evidence type="ECO:0000256" key="13">
    <source>
        <dbReference type="SAM" id="MobiDB-lite"/>
    </source>
</evidence>
<dbReference type="PROSITE" id="PS51479">
    <property type="entry name" value="ZF_RTR1"/>
    <property type="match status" value="1"/>
</dbReference>
<comment type="catalytic activity">
    <reaction evidence="9 12">
        <text>O-phospho-L-seryl-[protein] + H2O = L-seryl-[protein] + phosphate</text>
        <dbReference type="Rhea" id="RHEA:20629"/>
        <dbReference type="Rhea" id="RHEA-COMP:9863"/>
        <dbReference type="Rhea" id="RHEA-COMP:11604"/>
        <dbReference type="ChEBI" id="CHEBI:15377"/>
        <dbReference type="ChEBI" id="CHEBI:29999"/>
        <dbReference type="ChEBI" id="CHEBI:43474"/>
        <dbReference type="ChEBI" id="CHEBI:83421"/>
        <dbReference type="EC" id="3.1.3.16"/>
    </reaction>
</comment>
<dbReference type="eggNOG" id="KOG4780">
    <property type="taxonomic scope" value="Eukaryota"/>
</dbReference>
<keyword evidence="6 12" id="KW-0862">Zinc</keyword>
<dbReference type="AlphaFoldDB" id="M4DVL3"/>
<organism evidence="15 16">
    <name type="scientific">Brassica campestris</name>
    <name type="common">Field mustard</name>
    <dbReference type="NCBI Taxonomy" id="3711"/>
    <lineage>
        <taxon>Eukaryota</taxon>
        <taxon>Viridiplantae</taxon>
        <taxon>Streptophyta</taxon>
        <taxon>Embryophyta</taxon>
        <taxon>Tracheophyta</taxon>
        <taxon>Spermatophyta</taxon>
        <taxon>Magnoliopsida</taxon>
        <taxon>eudicotyledons</taxon>
        <taxon>Gunneridae</taxon>
        <taxon>Pentapetalae</taxon>
        <taxon>rosids</taxon>
        <taxon>malvids</taxon>
        <taxon>Brassicales</taxon>
        <taxon>Brassicaceae</taxon>
        <taxon>Brassiceae</taxon>
        <taxon>Brassica</taxon>
    </lineage>
</organism>
<feature type="compositionally biased region" description="Basic and acidic residues" evidence="13">
    <location>
        <begin position="392"/>
        <end position="404"/>
    </location>
</feature>
<reference evidence="15" key="3">
    <citation type="submission" date="2023-03" db="UniProtKB">
        <authorList>
            <consortium name="EnsemblPlants"/>
        </authorList>
    </citation>
    <scope>IDENTIFICATION</scope>
    <source>
        <strain evidence="15">cv. Chiifu-401-42</strain>
    </source>
</reference>
<keyword evidence="4 12" id="KW-0863">Zinc-finger</keyword>
<proteinExistence type="inferred from homology"/>
<feature type="compositionally biased region" description="Acidic residues" evidence="13">
    <location>
        <begin position="607"/>
        <end position="625"/>
    </location>
</feature>
<dbReference type="EnsemblPlants" id="Bra020557.1">
    <property type="protein sequence ID" value="Bra020557.1-P"/>
    <property type="gene ID" value="Bra020557"/>
</dbReference>
<reference evidence="15 16" key="1">
    <citation type="journal article" date="2011" name="Nat. Genet.">
        <title>The genome of the mesopolyploid crop species Brassica rapa.</title>
        <authorList>
            <consortium name="Brassica rapa Genome Sequencing Project Consortium"/>
            <person name="Wang X."/>
            <person name="Wang H."/>
            <person name="Wang J."/>
            <person name="Sun R."/>
            <person name="Wu J."/>
            <person name="Liu S."/>
            <person name="Bai Y."/>
            <person name="Mun J.H."/>
            <person name="Bancroft I."/>
            <person name="Cheng F."/>
            <person name="Huang S."/>
            <person name="Li X."/>
            <person name="Hua W."/>
            <person name="Wang J."/>
            <person name="Wang X."/>
            <person name="Freeling M."/>
            <person name="Pires J.C."/>
            <person name="Paterson A.H."/>
            <person name="Chalhoub B."/>
            <person name="Wang B."/>
            <person name="Hayward A."/>
            <person name="Sharpe A.G."/>
            <person name="Park B.S."/>
            <person name="Weisshaar B."/>
            <person name="Liu B."/>
            <person name="Li B."/>
            <person name="Liu B."/>
            <person name="Tong C."/>
            <person name="Song C."/>
            <person name="Duran C."/>
            <person name="Peng C."/>
            <person name="Geng C."/>
            <person name="Koh C."/>
            <person name="Lin C."/>
            <person name="Edwards D."/>
            <person name="Mu D."/>
            <person name="Shen D."/>
            <person name="Soumpourou E."/>
            <person name="Li F."/>
            <person name="Fraser F."/>
            <person name="Conant G."/>
            <person name="Lassalle G."/>
            <person name="King G.J."/>
            <person name="Bonnema G."/>
            <person name="Tang H."/>
            <person name="Wang H."/>
            <person name="Belcram H."/>
            <person name="Zhou H."/>
            <person name="Hirakawa H."/>
            <person name="Abe H."/>
            <person name="Guo H."/>
            <person name="Wang H."/>
            <person name="Jin H."/>
            <person name="Parkin I.A."/>
            <person name="Batley J."/>
            <person name="Kim J.S."/>
            <person name="Just J."/>
            <person name="Li J."/>
            <person name="Xu J."/>
            <person name="Deng J."/>
            <person name="Kim J.A."/>
            <person name="Li J."/>
            <person name="Yu J."/>
            <person name="Meng J."/>
            <person name="Wang J."/>
            <person name="Min J."/>
            <person name="Poulain J."/>
            <person name="Wang J."/>
            <person name="Hatakeyama K."/>
            <person name="Wu K."/>
            <person name="Wang L."/>
            <person name="Fang L."/>
            <person name="Trick M."/>
            <person name="Links M.G."/>
            <person name="Zhao M."/>
            <person name="Jin M."/>
            <person name="Ramchiary N."/>
            <person name="Drou N."/>
            <person name="Berkman P.J."/>
            <person name="Cai Q."/>
            <person name="Huang Q."/>
            <person name="Li R."/>
            <person name="Tabata S."/>
            <person name="Cheng S."/>
            <person name="Zhang S."/>
            <person name="Zhang S."/>
            <person name="Huang S."/>
            <person name="Sato S."/>
            <person name="Sun S."/>
            <person name="Kwon S.J."/>
            <person name="Choi S.R."/>
            <person name="Lee T.H."/>
            <person name="Fan W."/>
            <person name="Zhao X."/>
            <person name="Tan X."/>
            <person name="Xu X."/>
            <person name="Wang Y."/>
            <person name="Qiu Y."/>
            <person name="Yin Y."/>
            <person name="Li Y."/>
            <person name="Du Y."/>
            <person name="Liao Y."/>
            <person name="Lim Y."/>
            <person name="Narusaka Y."/>
            <person name="Wang Y."/>
            <person name="Wang Z."/>
            <person name="Li Z."/>
            <person name="Wang Z."/>
            <person name="Xiong Z."/>
            <person name="Zhang Z."/>
        </authorList>
    </citation>
    <scope>NUCLEOTIDE SEQUENCE [LARGE SCALE GENOMIC DNA]</scope>
    <source>
        <strain evidence="15 16">cv. Chiifu-401-42</strain>
    </source>
</reference>
<keyword evidence="8 12" id="KW-0539">Nucleus</keyword>
<protein>
    <recommendedName>
        <fullName evidence="12">RNA polymerase II subunit B1 CTD phosphatase RPAP2 homolog</fullName>
        <ecNumber evidence="12">3.1.3.16</ecNumber>
    </recommendedName>
</protein>
<reference evidence="15 16" key="2">
    <citation type="journal article" date="2018" name="Hortic Res">
        <title>Improved Brassica rapa reference genome by single-molecule sequencing and chromosome conformation capture technologies.</title>
        <authorList>
            <person name="Zhang L."/>
            <person name="Cai X."/>
            <person name="Wu J."/>
            <person name="Liu M."/>
            <person name="Grob S."/>
            <person name="Cheng F."/>
            <person name="Liang J."/>
            <person name="Cai C."/>
            <person name="Liu Z."/>
            <person name="Liu B."/>
            <person name="Wang F."/>
            <person name="Li S."/>
            <person name="Liu F."/>
            <person name="Li X."/>
            <person name="Cheng L."/>
            <person name="Yang W."/>
            <person name="Li M.H."/>
            <person name="Grossniklaus U."/>
            <person name="Zheng H."/>
            <person name="Wang X."/>
        </authorList>
    </citation>
    <scope>NUCLEOTIDE SEQUENCE [LARGE SCALE GENOMIC DNA]</scope>
    <source>
        <strain evidence="15 16">cv. Chiifu-401-42</strain>
    </source>
</reference>
<dbReference type="GO" id="GO:0008270">
    <property type="term" value="F:zinc ion binding"/>
    <property type="evidence" value="ECO:0007669"/>
    <property type="project" value="UniProtKB-KW"/>
</dbReference>
<evidence type="ECO:0000256" key="12">
    <source>
        <dbReference type="RuleBase" id="RU367080"/>
    </source>
</evidence>
<name>M4DVL3_BRACM</name>
<dbReference type="GO" id="GO:0005737">
    <property type="term" value="C:cytoplasm"/>
    <property type="evidence" value="ECO:0000318"/>
    <property type="project" value="GO_Central"/>
</dbReference>
<dbReference type="InParanoid" id="M4DVL3"/>
<feature type="compositionally biased region" description="Basic and acidic residues" evidence="13">
    <location>
        <begin position="278"/>
        <end position="291"/>
    </location>
</feature>
<evidence type="ECO:0000256" key="8">
    <source>
        <dbReference type="ARBA" id="ARBA00023242"/>
    </source>
</evidence>
<comment type="function">
    <text evidence="12">Putative RNA polymerase II subunit B1 C-terminal domain (CTD) phosphatase involved in RNA polymerase II transcription regulation.</text>
</comment>
<dbReference type="HOGENOM" id="CLU_008740_0_0_1"/>
<dbReference type="GO" id="GO:0008420">
    <property type="term" value="F:RNA polymerase II CTD heptapeptide repeat phosphatase activity"/>
    <property type="evidence" value="ECO:0000318"/>
    <property type="project" value="GO_Central"/>
</dbReference>
<feature type="region of interest" description="Disordered" evidence="13">
    <location>
        <begin position="605"/>
        <end position="636"/>
    </location>
</feature>
<sequence length="830" mass="90349">MSKDHQAIAINDAVHKIQLALLNGITSQTHLFSARALMSQSDYEDVVTERTIAKLCGYPLCRSPLPSDDVSRRGKYRVSLKEHRVYDVRESRKFCSGECLVSSRAFGKSLQEVRTSEFDVVKLGGIVGLFGGGGGGDVVEEEEGLGLGLGKLSICEKSDVMRGGEVDLEEWMGPSSAVEGYVPVDRSSCKFKDGSKESKAKNKQKKQEEPSFNEMGFTSTVIVPDECSVPSNYNSKQDAKATKNKQKKQEEPPFNEMGFTSTVIVPDECSVSNYNSRQDSKAKNDQKKQEDPPFNEMGFTSEVIIPDECSVSKVPPQTKQTPPVVKPEDGQGKTPKKSRFRREKEKEKIDLASFGFDAMGCASPVTGIDGYSVEYSVSKQPPSSTEDPLDGQMKDSLKTLDEKSSSSASKGKGFKPPPRRKQASHAGESSKGKTVVTITEKDIQSSLVDEMGVMSDGYSVEYNVSKQPPCSMPLDKKNALLGSSSSSNTKALGKKVISDSCEGLKAHQDMCSSSETVTKSCLKVSGSKKLSHSVTWADQSDVRGDLCEVRSDDTEDVNSVSRLALAEACAKALSQAAEAVSSGDLDASDAAAKAGIVLLPSTHQLDEEVSEEEMSEEEEEEEEEATLLKWPNKPGTPDSDLFDRDQSWFDETPEGFNLTLSPFAMMWDSLFGWVSSSSLAYIYGKDESAHEEFVSVNGKEYPRRIRLGEGLSSEIKETIAGCLARAVSTVATVLKLPVPISELEKGLGSLLETMSLTGAVPSFRVEQWLVVVLLFLDALSVCRIPRIAPYLLNRNKVLEGSGIGNEEYETMKEILLPLGRVPQFATLCGA</sequence>
<feature type="region of interest" description="Disordered" evidence="13">
    <location>
        <begin position="228"/>
        <end position="349"/>
    </location>
</feature>
<comment type="subcellular location">
    <subcellularLocation>
        <location evidence="1 12">Nucleus</location>
    </subcellularLocation>
</comment>
<dbReference type="Pfam" id="PF04181">
    <property type="entry name" value="RPAP2_Rtr1"/>
    <property type="match status" value="1"/>
</dbReference>
<keyword evidence="3 12" id="KW-0479">Metal-binding</keyword>
<evidence type="ECO:0000259" key="14">
    <source>
        <dbReference type="PROSITE" id="PS51479"/>
    </source>
</evidence>
<dbReference type="PANTHER" id="PTHR14732">
    <property type="entry name" value="RNA POLYMERASE II SUBUNIT B1 CTD PHOSPHATASE RPAP2-RELATED"/>
    <property type="match status" value="1"/>
</dbReference>